<proteinExistence type="predicted"/>
<evidence type="ECO:0000313" key="2">
    <source>
        <dbReference type="EMBL" id="WTZ07702.1"/>
    </source>
</evidence>
<feature type="region of interest" description="Disordered" evidence="1">
    <location>
        <begin position="18"/>
        <end position="45"/>
    </location>
</feature>
<protein>
    <submittedName>
        <fullName evidence="2">Uncharacterized protein</fullName>
    </submittedName>
</protein>
<organism evidence="2">
    <name type="scientific">Streptomyces sp. NBC_01393</name>
    <dbReference type="NCBI Taxonomy" id="2903851"/>
    <lineage>
        <taxon>Bacteria</taxon>
        <taxon>Bacillati</taxon>
        <taxon>Actinomycetota</taxon>
        <taxon>Actinomycetes</taxon>
        <taxon>Kitasatosporales</taxon>
        <taxon>Streptomycetaceae</taxon>
        <taxon>Streptomyces</taxon>
    </lineage>
</organism>
<gene>
    <name evidence="2" type="ORF">OG699_06620</name>
</gene>
<accession>A0AAU3HXG8</accession>
<reference evidence="2" key="1">
    <citation type="submission" date="2022-10" db="EMBL/GenBank/DDBJ databases">
        <title>The complete genomes of actinobacterial strains from the NBC collection.</title>
        <authorList>
            <person name="Joergensen T.S."/>
            <person name="Alvarez Arevalo M."/>
            <person name="Sterndorff E.B."/>
            <person name="Faurdal D."/>
            <person name="Vuksanovic O."/>
            <person name="Mourched A.-S."/>
            <person name="Charusanti P."/>
            <person name="Shaw S."/>
            <person name="Blin K."/>
            <person name="Weber T."/>
        </authorList>
    </citation>
    <scope>NUCLEOTIDE SEQUENCE</scope>
    <source>
        <strain evidence="2">NBC_01393</strain>
    </source>
</reference>
<dbReference type="AlphaFoldDB" id="A0AAU3HXG8"/>
<name>A0AAU3HXG8_9ACTN</name>
<evidence type="ECO:0000256" key="1">
    <source>
        <dbReference type="SAM" id="MobiDB-lite"/>
    </source>
</evidence>
<sequence>MSALFGYPSERRRLRRAEAVTVSEGTGSKHSGSVLAELDPPLPDSTSRRVLAVPAHLWG</sequence>
<dbReference type="EMBL" id="CP109546">
    <property type="protein sequence ID" value="WTZ07702.1"/>
    <property type="molecule type" value="Genomic_DNA"/>
</dbReference>